<comment type="caution">
    <text evidence="1">The sequence shown here is derived from an EMBL/GenBank/DDBJ whole genome shotgun (WGS) entry which is preliminary data.</text>
</comment>
<dbReference type="InParanoid" id="B4D3S6"/>
<dbReference type="Gene3D" id="3.30.530.20">
    <property type="match status" value="1"/>
</dbReference>
<evidence type="ECO:0000313" key="2">
    <source>
        <dbReference type="Proteomes" id="UP000005824"/>
    </source>
</evidence>
<proteinExistence type="predicted"/>
<dbReference type="RefSeq" id="WP_006980889.1">
    <property type="nucleotide sequence ID" value="NZ_ABVL01000010.1"/>
</dbReference>
<reference evidence="1 2" key="1">
    <citation type="journal article" date="2011" name="J. Bacteriol.">
        <title>Genome sequence of Chthoniobacter flavus Ellin428, an aerobic heterotrophic soil bacterium.</title>
        <authorList>
            <person name="Kant R."/>
            <person name="van Passel M.W."/>
            <person name="Palva A."/>
            <person name="Lucas S."/>
            <person name="Lapidus A."/>
            <person name="Glavina Del Rio T."/>
            <person name="Dalin E."/>
            <person name="Tice H."/>
            <person name="Bruce D."/>
            <person name="Goodwin L."/>
            <person name="Pitluck S."/>
            <person name="Larimer F.W."/>
            <person name="Land M.L."/>
            <person name="Hauser L."/>
            <person name="Sangwan P."/>
            <person name="de Vos W.M."/>
            <person name="Janssen P.H."/>
            <person name="Smidt H."/>
        </authorList>
    </citation>
    <scope>NUCLEOTIDE SEQUENCE [LARGE SCALE GENOMIC DNA]</scope>
    <source>
        <strain evidence="1 2">Ellin428</strain>
    </source>
</reference>
<dbReference type="eggNOG" id="COG4276">
    <property type="taxonomic scope" value="Bacteria"/>
</dbReference>
<protein>
    <recommendedName>
        <fullName evidence="3">Cyclase/dehydrase</fullName>
    </recommendedName>
</protein>
<evidence type="ECO:0008006" key="3">
    <source>
        <dbReference type="Google" id="ProtNLM"/>
    </source>
</evidence>
<dbReference type="InterPro" id="IPR023393">
    <property type="entry name" value="START-like_dom_sf"/>
</dbReference>
<gene>
    <name evidence="1" type="ORF">CfE428DRAFT_3564</name>
</gene>
<sequence>MPVHTLHRTQIVPASLEACWSFFSDPRNLERITPPSLDFDVRSEVPAKIYPGLMISYRVRPLFHIPVSWLTEITHVEEPHRFVDEQRVGPYAIWHHEHFFTALDGCRTEIRDLVHYALPFGWLGELAHAPLVAPQLERIFAFRHQAVAEIFG</sequence>
<dbReference type="SUPFAM" id="SSF55961">
    <property type="entry name" value="Bet v1-like"/>
    <property type="match status" value="1"/>
</dbReference>
<evidence type="ECO:0000313" key="1">
    <source>
        <dbReference type="EMBL" id="EDY18906.1"/>
    </source>
</evidence>
<dbReference type="AlphaFoldDB" id="B4D3S6"/>
<organism evidence="1 2">
    <name type="scientific">Chthoniobacter flavus Ellin428</name>
    <dbReference type="NCBI Taxonomy" id="497964"/>
    <lineage>
        <taxon>Bacteria</taxon>
        <taxon>Pseudomonadati</taxon>
        <taxon>Verrucomicrobiota</taxon>
        <taxon>Spartobacteria</taxon>
        <taxon>Chthoniobacterales</taxon>
        <taxon>Chthoniobacteraceae</taxon>
        <taxon>Chthoniobacter</taxon>
    </lineage>
</organism>
<dbReference type="Proteomes" id="UP000005824">
    <property type="component" value="Unassembled WGS sequence"/>
</dbReference>
<keyword evidence="2" id="KW-1185">Reference proteome</keyword>
<accession>B4D3S6</accession>
<dbReference type="EMBL" id="ABVL01000010">
    <property type="protein sequence ID" value="EDY18906.1"/>
    <property type="molecule type" value="Genomic_DNA"/>
</dbReference>
<dbReference type="CDD" id="cd07820">
    <property type="entry name" value="SRPBCC_3"/>
    <property type="match status" value="1"/>
</dbReference>
<dbReference type="STRING" id="497964.CfE428DRAFT_3564"/>
<name>B4D3S6_9BACT</name>